<dbReference type="InterPro" id="IPR013955">
    <property type="entry name" value="Rep_factor-A_C"/>
</dbReference>
<dbReference type="CDD" id="cd04481">
    <property type="entry name" value="RPA1_DBD_B_like"/>
    <property type="match status" value="1"/>
</dbReference>
<evidence type="ECO:0000259" key="7">
    <source>
        <dbReference type="Pfam" id="PF08646"/>
    </source>
</evidence>
<evidence type="ECO:0000256" key="3">
    <source>
        <dbReference type="ARBA" id="ARBA00022771"/>
    </source>
</evidence>
<gene>
    <name evidence="9" type="primary">LOC108836239</name>
</gene>
<dbReference type="InterPro" id="IPR047192">
    <property type="entry name" value="Euk_RPA1_DBD_C"/>
</dbReference>
<comment type="similarity">
    <text evidence="1">Belongs to the replication factor A protein 1 family.</text>
</comment>
<dbReference type="OrthoDB" id="1086083at2759"/>
<name>A0A9W3CQN5_RAPSA</name>
<dbReference type="SUPFAM" id="SSF50249">
    <property type="entry name" value="Nucleic acid-binding proteins"/>
    <property type="match status" value="2"/>
</dbReference>
<dbReference type="GeneID" id="108836239"/>
<evidence type="ECO:0000256" key="1">
    <source>
        <dbReference type="ARBA" id="ARBA00005690"/>
    </source>
</evidence>
<keyword evidence="8" id="KW-1185">Reference proteome</keyword>
<dbReference type="Proteomes" id="UP000504610">
    <property type="component" value="Unplaced"/>
</dbReference>
<reference evidence="9" key="1">
    <citation type="submission" date="2025-08" db="UniProtKB">
        <authorList>
            <consortium name="RefSeq"/>
        </authorList>
    </citation>
    <scope>IDENTIFICATION</scope>
    <source>
        <tissue evidence="9">Leaf</tissue>
    </source>
</reference>
<evidence type="ECO:0000313" key="9">
    <source>
        <dbReference type="RefSeq" id="XP_056853927.1"/>
    </source>
</evidence>
<dbReference type="RefSeq" id="XP_056853927.1">
    <property type="nucleotide sequence ID" value="XM_056997947.1"/>
</dbReference>
<organism evidence="8 9">
    <name type="scientific">Raphanus sativus</name>
    <name type="common">Radish</name>
    <name type="synonym">Raphanus raphanistrum var. sativus</name>
    <dbReference type="NCBI Taxonomy" id="3726"/>
    <lineage>
        <taxon>Eukaryota</taxon>
        <taxon>Viridiplantae</taxon>
        <taxon>Streptophyta</taxon>
        <taxon>Embryophyta</taxon>
        <taxon>Tracheophyta</taxon>
        <taxon>Spermatophyta</taxon>
        <taxon>Magnoliopsida</taxon>
        <taxon>eudicotyledons</taxon>
        <taxon>Gunneridae</taxon>
        <taxon>Pentapetalae</taxon>
        <taxon>rosids</taxon>
        <taxon>malvids</taxon>
        <taxon>Brassicales</taxon>
        <taxon>Brassicaceae</taxon>
        <taxon>Brassiceae</taxon>
        <taxon>Raphanus</taxon>
    </lineage>
</organism>
<evidence type="ECO:0000256" key="5">
    <source>
        <dbReference type="ARBA" id="ARBA00023125"/>
    </source>
</evidence>
<dbReference type="Gene3D" id="2.40.50.140">
    <property type="entry name" value="Nucleic acid-binding proteins"/>
    <property type="match status" value="3"/>
</dbReference>
<keyword evidence="5" id="KW-0238">DNA-binding</keyword>
<keyword evidence="4" id="KW-0862">Zinc</keyword>
<dbReference type="CDD" id="cd04476">
    <property type="entry name" value="RPA1_DBD_C"/>
    <property type="match status" value="1"/>
</dbReference>
<evidence type="ECO:0000256" key="4">
    <source>
        <dbReference type="ARBA" id="ARBA00022833"/>
    </source>
</evidence>
<dbReference type="GO" id="GO:0003677">
    <property type="term" value="F:DNA binding"/>
    <property type="evidence" value="ECO:0007669"/>
    <property type="project" value="UniProtKB-KW"/>
</dbReference>
<evidence type="ECO:0000256" key="6">
    <source>
        <dbReference type="SAM" id="MobiDB-lite"/>
    </source>
</evidence>
<dbReference type="KEGG" id="rsz:108836239"/>
<dbReference type="PANTHER" id="PTHR47165:SF4">
    <property type="entry name" value="OS03G0429900 PROTEIN"/>
    <property type="match status" value="1"/>
</dbReference>
<protein>
    <submittedName>
        <fullName evidence="9">Uncharacterized protein LOC108836239</fullName>
    </submittedName>
</protein>
<proteinExistence type="inferred from homology"/>
<sequence length="447" mass="50323">MSRVQRNIPIGKWVVIEKVHMTTAGGQYKTTHHPYKMNISDETVVRGSDLSDDRIFLNLSDYSQIGNDPKELSFLIDVMGKIHDLGDVLTVRAQGEDRKRVQFRLMDTRGNSLVCCLWGTYAEQIEAFRDEHQDRSIVALIRFAKINFFRGEVQITNAFGASLLYLNPTLPEVLELSERLSDDQLQLALPDNGKKDGKRIKYDWNDAEVKPISEVLSANQVEICKIICSVEAIDTDWTWFYFGCNRHQKRANKLPKIDYENLRRGDKPMFHCELCNANITNVLPKFKLHLVVKDNTDTCNVMLLGSVAKSIIGHKAEDLWDGSYAEIEDPEILPAPIQDLVGKSFCFGLSITSDNVTNGSGNYIVLEVCSGDKVLSIETVSEAISDIGTTSSTMSSAHCMLLDTNSSEDPKTPFSKRKDEKDDLPDITSSSKKMCTKLIKEEKHKSD</sequence>
<feature type="compositionally biased region" description="Basic and acidic residues" evidence="6">
    <location>
        <begin position="438"/>
        <end position="447"/>
    </location>
</feature>
<feature type="region of interest" description="Disordered" evidence="6">
    <location>
        <begin position="403"/>
        <end position="447"/>
    </location>
</feature>
<feature type="domain" description="Replication factor A C-terminal" evidence="7">
    <location>
        <begin position="226"/>
        <end position="356"/>
    </location>
</feature>
<evidence type="ECO:0000313" key="8">
    <source>
        <dbReference type="Proteomes" id="UP000504610"/>
    </source>
</evidence>
<keyword evidence="2" id="KW-0479">Metal-binding</keyword>
<evidence type="ECO:0000256" key="2">
    <source>
        <dbReference type="ARBA" id="ARBA00022723"/>
    </source>
</evidence>
<dbReference type="InterPro" id="IPR012340">
    <property type="entry name" value="NA-bd_OB-fold"/>
</dbReference>
<accession>A0A9W3CQN5</accession>
<dbReference type="AlphaFoldDB" id="A0A9W3CQN5"/>
<dbReference type="Pfam" id="PF08646">
    <property type="entry name" value="Rep_fac-A_C"/>
    <property type="match status" value="1"/>
</dbReference>
<dbReference type="PANTHER" id="PTHR47165">
    <property type="entry name" value="OS03G0429900 PROTEIN"/>
    <property type="match status" value="1"/>
</dbReference>
<dbReference type="GO" id="GO:0008270">
    <property type="term" value="F:zinc ion binding"/>
    <property type="evidence" value="ECO:0007669"/>
    <property type="project" value="UniProtKB-KW"/>
</dbReference>
<keyword evidence="3" id="KW-0863">Zinc-finger</keyword>
<feature type="compositionally biased region" description="Basic and acidic residues" evidence="6">
    <location>
        <begin position="408"/>
        <end position="421"/>
    </location>
</feature>